<dbReference type="EMBL" id="REGN01000269">
    <property type="protein sequence ID" value="RNA43153.1"/>
    <property type="molecule type" value="Genomic_DNA"/>
</dbReference>
<comment type="caution">
    <text evidence="1">The sequence shown here is derived from an EMBL/GenBank/DDBJ whole genome shotgun (WGS) entry which is preliminary data.</text>
</comment>
<reference evidence="1 2" key="1">
    <citation type="journal article" date="2018" name="Sci. Rep.">
        <title>Genomic signatures of local adaptation to the degree of environmental predictability in rotifers.</title>
        <authorList>
            <person name="Franch-Gras L."/>
            <person name="Hahn C."/>
            <person name="Garcia-Roger E.M."/>
            <person name="Carmona M.J."/>
            <person name="Serra M."/>
            <person name="Gomez A."/>
        </authorList>
    </citation>
    <scope>NUCLEOTIDE SEQUENCE [LARGE SCALE GENOMIC DNA]</scope>
    <source>
        <strain evidence="1">HYR1</strain>
    </source>
</reference>
<name>A0A3M7T4Z7_BRAPC</name>
<sequence length="62" mass="7299">MLEGLKNANEDYNNGQYEKALKLYLDMNQHIERMLPEDYVAIEIPFITYLLLRALPRKAISL</sequence>
<gene>
    <name evidence="1" type="ORF">BpHYR1_020695</name>
</gene>
<proteinExistence type="predicted"/>
<organism evidence="1 2">
    <name type="scientific">Brachionus plicatilis</name>
    <name type="common">Marine rotifer</name>
    <name type="synonym">Brachionus muelleri</name>
    <dbReference type="NCBI Taxonomy" id="10195"/>
    <lineage>
        <taxon>Eukaryota</taxon>
        <taxon>Metazoa</taxon>
        <taxon>Spiralia</taxon>
        <taxon>Gnathifera</taxon>
        <taxon>Rotifera</taxon>
        <taxon>Eurotatoria</taxon>
        <taxon>Monogononta</taxon>
        <taxon>Pseudotrocha</taxon>
        <taxon>Ploima</taxon>
        <taxon>Brachionidae</taxon>
        <taxon>Brachionus</taxon>
    </lineage>
</organism>
<keyword evidence="2" id="KW-1185">Reference proteome</keyword>
<dbReference type="Proteomes" id="UP000276133">
    <property type="component" value="Unassembled WGS sequence"/>
</dbReference>
<dbReference type="AlphaFoldDB" id="A0A3M7T4Z7"/>
<protein>
    <submittedName>
        <fullName evidence="1">Uncharacterized protein</fullName>
    </submittedName>
</protein>
<accession>A0A3M7T4Z7</accession>
<evidence type="ECO:0000313" key="2">
    <source>
        <dbReference type="Proteomes" id="UP000276133"/>
    </source>
</evidence>
<evidence type="ECO:0000313" key="1">
    <source>
        <dbReference type="EMBL" id="RNA43153.1"/>
    </source>
</evidence>